<dbReference type="Gene3D" id="1.10.10.10">
    <property type="entry name" value="Winged helix-like DNA-binding domain superfamily/Winged helix DNA-binding domain"/>
    <property type="match status" value="1"/>
</dbReference>
<dbReference type="CDD" id="cd07377">
    <property type="entry name" value="WHTH_GntR"/>
    <property type="match status" value="1"/>
</dbReference>
<evidence type="ECO:0000259" key="4">
    <source>
        <dbReference type="PROSITE" id="PS50949"/>
    </source>
</evidence>
<sequence length="234" mass="25782">MNAMPSEESTPLIAARPMLADQVFDAILMLLLDDKLPTGSQLGIDGLAKKFQVSSTPVREALARLEATGMVRREALRGYRVAPEPTADDIQKLHVARSMLEPGIAALACAHQDDELISKLEACNSELNAARGGQAFADYRAYWKADELFHRTIVEAADNEFLDRAYSSIEGHIQRFRLVVQNVMSGEHTIEEHAKIIEAFRSDDPSAAQEAMQAHISGIAQRAEHSFASQQNPE</sequence>
<dbReference type="InterPro" id="IPR011711">
    <property type="entry name" value="GntR_C"/>
</dbReference>
<reference evidence="5" key="1">
    <citation type="journal article" date="2022" name="Pest Manag. Sci.">
        <title>Glutamicibacter halophytocola-mediated host fitness of potato tuber moth on Solanaceae crops.</title>
        <authorList>
            <person name="Wang W."/>
            <person name="Xiao G."/>
            <person name="Du G."/>
            <person name="Chang L."/>
            <person name="Yang Y."/>
            <person name="Ye J."/>
            <person name="Chen B."/>
        </authorList>
    </citation>
    <scope>NUCLEOTIDE SEQUENCE</scope>
    <source>
        <strain evidence="5">S2</strain>
    </source>
</reference>
<name>A0AA94XZR7_9MICC</name>
<dbReference type="InterPro" id="IPR008920">
    <property type="entry name" value="TF_FadR/GntR_C"/>
</dbReference>
<dbReference type="RefSeq" id="WP_236995276.1">
    <property type="nucleotide sequence ID" value="NZ_CP012750.1"/>
</dbReference>
<evidence type="ECO:0000256" key="1">
    <source>
        <dbReference type="ARBA" id="ARBA00023015"/>
    </source>
</evidence>
<dbReference type="SUPFAM" id="SSF46785">
    <property type="entry name" value="Winged helix' DNA-binding domain"/>
    <property type="match status" value="1"/>
</dbReference>
<gene>
    <name evidence="5" type="ORF">NUH22_04910</name>
</gene>
<keyword evidence="3" id="KW-0804">Transcription</keyword>
<dbReference type="PANTHER" id="PTHR43537:SF24">
    <property type="entry name" value="GLUCONATE OPERON TRANSCRIPTIONAL REPRESSOR"/>
    <property type="match status" value="1"/>
</dbReference>
<keyword evidence="1" id="KW-0805">Transcription regulation</keyword>
<dbReference type="Gene3D" id="1.20.120.530">
    <property type="entry name" value="GntR ligand-binding domain-like"/>
    <property type="match status" value="1"/>
</dbReference>
<evidence type="ECO:0000313" key="6">
    <source>
        <dbReference type="Proteomes" id="UP001060018"/>
    </source>
</evidence>
<dbReference type="GO" id="GO:0003700">
    <property type="term" value="F:DNA-binding transcription factor activity"/>
    <property type="evidence" value="ECO:0007669"/>
    <property type="project" value="InterPro"/>
</dbReference>
<dbReference type="Proteomes" id="UP001060018">
    <property type="component" value="Chromosome"/>
</dbReference>
<dbReference type="Pfam" id="PF00392">
    <property type="entry name" value="GntR"/>
    <property type="match status" value="1"/>
</dbReference>
<dbReference type="SUPFAM" id="SSF48008">
    <property type="entry name" value="GntR ligand-binding domain-like"/>
    <property type="match status" value="1"/>
</dbReference>
<evidence type="ECO:0000313" key="5">
    <source>
        <dbReference type="EMBL" id="UUX59963.1"/>
    </source>
</evidence>
<dbReference type="InterPro" id="IPR000524">
    <property type="entry name" value="Tscrpt_reg_HTH_GntR"/>
</dbReference>
<dbReference type="Pfam" id="PF07729">
    <property type="entry name" value="FCD"/>
    <property type="match status" value="1"/>
</dbReference>
<dbReference type="SMART" id="SM00345">
    <property type="entry name" value="HTH_GNTR"/>
    <property type="match status" value="1"/>
</dbReference>
<feature type="domain" description="HTH gntR-type" evidence="4">
    <location>
        <begin position="17"/>
        <end position="84"/>
    </location>
</feature>
<dbReference type="SMART" id="SM00895">
    <property type="entry name" value="FCD"/>
    <property type="match status" value="1"/>
</dbReference>
<proteinExistence type="predicted"/>
<evidence type="ECO:0000256" key="2">
    <source>
        <dbReference type="ARBA" id="ARBA00023125"/>
    </source>
</evidence>
<dbReference type="InterPro" id="IPR036390">
    <property type="entry name" value="WH_DNA-bd_sf"/>
</dbReference>
<dbReference type="AlphaFoldDB" id="A0AA94XZR7"/>
<accession>A0AA94XZR7</accession>
<dbReference type="PROSITE" id="PS50949">
    <property type="entry name" value="HTH_GNTR"/>
    <property type="match status" value="1"/>
</dbReference>
<dbReference type="GO" id="GO:0003677">
    <property type="term" value="F:DNA binding"/>
    <property type="evidence" value="ECO:0007669"/>
    <property type="project" value="UniProtKB-KW"/>
</dbReference>
<dbReference type="InterPro" id="IPR036388">
    <property type="entry name" value="WH-like_DNA-bd_sf"/>
</dbReference>
<dbReference type="PANTHER" id="PTHR43537">
    <property type="entry name" value="TRANSCRIPTIONAL REGULATOR, GNTR FAMILY"/>
    <property type="match status" value="1"/>
</dbReference>
<keyword evidence="2" id="KW-0238">DNA-binding</keyword>
<protein>
    <submittedName>
        <fullName evidence="5">GntR family transcriptional regulator</fullName>
    </submittedName>
</protein>
<dbReference type="EMBL" id="CP102487">
    <property type="protein sequence ID" value="UUX59963.1"/>
    <property type="molecule type" value="Genomic_DNA"/>
</dbReference>
<evidence type="ECO:0000256" key="3">
    <source>
        <dbReference type="ARBA" id="ARBA00023163"/>
    </source>
</evidence>
<organism evidence="5 6">
    <name type="scientific">Glutamicibacter halophytocola</name>
    <dbReference type="NCBI Taxonomy" id="1933880"/>
    <lineage>
        <taxon>Bacteria</taxon>
        <taxon>Bacillati</taxon>
        <taxon>Actinomycetota</taxon>
        <taxon>Actinomycetes</taxon>
        <taxon>Micrococcales</taxon>
        <taxon>Micrococcaceae</taxon>
        <taxon>Glutamicibacter</taxon>
    </lineage>
</organism>